<dbReference type="EMBL" id="JACOOT010000035">
    <property type="protein sequence ID" value="MBC5652353.1"/>
    <property type="molecule type" value="Genomic_DNA"/>
</dbReference>
<accession>A0A8I0AL25</accession>
<feature type="transmembrane region" description="Helical" evidence="1">
    <location>
        <begin position="102"/>
        <end position="131"/>
    </location>
</feature>
<feature type="transmembrane region" description="Helical" evidence="1">
    <location>
        <begin position="168"/>
        <end position="189"/>
    </location>
</feature>
<keyword evidence="1" id="KW-1133">Transmembrane helix</keyword>
<keyword evidence="3" id="KW-1185">Reference proteome</keyword>
<name>A0A8I0AL25_9FIRM</name>
<dbReference type="Proteomes" id="UP000652847">
    <property type="component" value="Unassembled WGS sequence"/>
</dbReference>
<gene>
    <name evidence="2" type="ORF">H8S54_14895</name>
</gene>
<keyword evidence="1" id="KW-0812">Transmembrane</keyword>
<evidence type="ECO:0000313" key="2">
    <source>
        <dbReference type="EMBL" id="MBC5652353.1"/>
    </source>
</evidence>
<evidence type="ECO:0000313" key="3">
    <source>
        <dbReference type="Proteomes" id="UP000652847"/>
    </source>
</evidence>
<protein>
    <recommendedName>
        <fullName evidence="4">Stage II sporulation protein M</fullName>
    </recommendedName>
</protein>
<feature type="transmembrane region" description="Helical" evidence="1">
    <location>
        <begin position="73"/>
        <end position="96"/>
    </location>
</feature>
<evidence type="ECO:0008006" key="4">
    <source>
        <dbReference type="Google" id="ProtNLM"/>
    </source>
</evidence>
<proteinExistence type="predicted"/>
<sequence length="199" mass="22337">MEKLLCIKTKTTFPGMALLLFGFLAGMIIPNLVYRFTWKQQAFSAVYLLGTYGRTAAYGKEYLYQIIGMRGGMFLLTLLCGFTVFGVPLAVLSMIFTGLGLGMVFVMSILQFGLAGGAVAAGLLLPQYLIYIPVWMKVYGMVYKESRAIWRNHGIFPGKVSSYFLNSLLWTAIFGLGILLEWCINPWILRQILGFINFF</sequence>
<reference evidence="2 3" key="1">
    <citation type="submission" date="2020-08" db="EMBL/GenBank/DDBJ databases">
        <title>Genome public.</title>
        <authorList>
            <person name="Liu C."/>
            <person name="Sun Q."/>
        </authorList>
    </citation>
    <scope>NUCLEOTIDE SEQUENCE [LARGE SCALE GENOMIC DNA]</scope>
    <source>
        <strain evidence="2 3">BX17</strain>
    </source>
</reference>
<feature type="transmembrane region" description="Helical" evidence="1">
    <location>
        <begin position="12"/>
        <end position="34"/>
    </location>
</feature>
<comment type="caution">
    <text evidence="2">The sequence shown here is derived from an EMBL/GenBank/DDBJ whole genome shotgun (WGS) entry which is preliminary data.</text>
</comment>
<evidence type="ECO:0000256" key="1">
    <source>
        <dbReference type="SAM" id="Phobius"/>
    </source>
</evidence>
<dbReference type="RefSeq" id="WP_147342992.1">
    <property type="nucleotide sequence ID" value="NZ_JACOOT010000035.1"/>
</dbReference>
<dbReference type="AlphaFoldDB" id="A0A8I0AL25"/>
<organism evidence="2 3">
    <name type="scientific">Blautia segnis</name>
    <dbReference type="NCBI Taxonomy" id="2763030"/>
    <lineage>
        <taxon>Bacteria</taxon>
        <taxon>Bacillati</taxon>
        <taxon>Bacillota</taxon>
        <taxon>Clostridia</taxon>
        <taxon>Lachnospirales</taxon>
        <taxon>Lachnospiraceae</taxon>
        <taxon>Blautia</taxon>
    </lineage>
</organism>
<keyword evidence="1" id="KW-0472">Membrane</keyword>